<protein>
    <recommendedName>
        <fullName evidence="4">Protein quiver</fullName>
    </recommendedName>
</protein>
<dbReference type="OrthoDB" id="6071124at2759"/>
<evidence type="ECO:0000256" key="1">
    <source>
        <dbReference type="SAM" id="MobiDB-lite"/>
    </source>
</evidence>
<keyword evidence="3" id="KW-1185">Reference proteome</keyword>
<dbReference type="Proteomes" id="UP000245119">
    <property type="component" value="Linkage Group LG11"/>
</dbReference>
<organism evidence="2 3">
    <name type="scientific">Pomacea canaliculata</name>
    <name type="common">Golden apple snail</name>
    <dbReference type="NCBI Taxonomy" id="400727"/>
    <lineage>
        <taxon>Eukaryota</taxon>
        <taxon>Metazoa</taxon>
        <taxon>Spiralia</taxon>
        <taxon>Lophotrochozoa</taxon>
        <taxon>Mollusca</taxon>
        <taxon>Gastropoda</taxon>
        <taxon>Caenogastropoda</taxon>
        <taxon>Architaenioglossa</taxon>
        <taxon>Ampullarioidea</taxon>
        <taxon>Ampullariidae</taxon>
        <taxon>Pomacea</taxon>
    </lineage>
</organism>
<accession>A0A2T7NMQ0</accession>
<feature type="region of interest" description="Disordered" evidence="1">
    <location>
        <begin position="110"/>
        <end position="153"/>
    </location>
</feature>
<dbReference type="AlphaFoldDB" id="A0A2T7NMQ0"/>
<feature type="compositionally biased region" description="Pro residues" evidence="1">
    <location>
        <begin position="121"/>
        <end position="139"/>
    </location>
</feature>
<evidence type="ECO:0000313" key="3">
    <source>
        <dbReference type="Proteomes" id="UP000245119"/>
    </source>
</evidence>
<gene>
    <name evidence="2" type="ORF">C0Q70_18246</name>
</gene>
<dbReference type="EMBL" id="PZQS01000011">
    <property type="protein sequence ID" value="PVD22434.1"/>
    <property type="molecule type" value="Genomic_DNA"/>
</dbReference>
<reference evidence="2 3" key="1">
    <citation type="submission" date="2018-04" db="EMBL/GenBank/DDBJ databases">
        <title>The genome of golden apple snail Pomacea canaliculata provides insight into stress tolerance and invasive adaptation.</title>
        <authorList>
            <person name="Liu C."/>
            <person name="Liu B."/>
            <person name="Ren Y."/>
            <person name="Zhang Y."/>
            <person name="Wang H."/>
            <person name="Li S."/>
            <person name="Jiang F."/>
            <person name="Yin L."/>
            <person name="Zhang G."/>
            <person name="Qian W."/>
            <person name="Fan W."/>
        </authorList>
    </citation>
    <scope>NUCLEOTIDE SEQUENCE [LARGE SCALE GENOMIC DNA]</scope>
    <source>
        <strain evidence="2">SZHN2017</strain>
        <tissue evidence="2">Muscle</tissue>
    </source>
</reference>
<evidence type="ECO:0008006" key="4">
    <source>
        <dbReference type="Google" id="ProtNLM"/>
    </source>
</evidence>
<sequence>MYMVDRKVDSLLLASCRSYPIYRKCMESAMSSCPPRRRLGYDVILASLDFICSPEGGRALATVAPCLQDDLLVRDLGSCHMNINTAFSNVCSAPELPPVASGTYCTTPSPPTTLSLTALPRSPPPAPPPPLTPPPPHPLPLFSSQRQHHRQPRLLQERRLRHQQQLLQLQLQKRQQPDLQPSPPQQCFDCNSGNPQGWTNPHCTANGYVNPTTTFSVTCATRSCFSRMSLTPKGAVYRGCLDGWRHMFPSGQYPTSGCRNMGGETWCFCGDNRCNTHDMTGFL</sequence>
<comment type="caution">
    <text evidence="2">The sequence shown here is derived from an EMBL/GenBank/DDBJ whole genome shotgun (WGS) entry which is preliminary data.</text>
</comment>
<evidence type="ECO:0000313" key="2">
    <source>
        <dbReference type="EMBL" id="PVD22434.1"/>
    </source>
</evidence>
<proteinExistence type="predicted"/>
<name>A0A2T7NMQ0_POMCA</name>